<dbReference type="EMBL" id="FUIG01000063">
    <property type="protein sequence ID" value="SJM34862.1"/>
    <property type="molecule type" value="Genomic_DNA"/>
</dbReference>
<gene>
    <name evidence="2" type="ORF">BQ8482_530032</name>
</gene>
<feature type="compositionally biased region" description="Polar residues" evidence="1">
    <location>
        <begin position="85"/>
        <end position="102"/>
    </location>
</feature>
<evidence type="ECO:0000313" key="3">
    <source>
        <dbReference type="Proteomes" id="UP000245698"/>
    </source>
</evidence>
<feature type="region of interest" description="Disordered" evidence="1">
    <location>
        <begin position="75"/>
        <end position="102"/>
    </location>
</feature>
<keyword evidence="3" id="KW-1185">Reference proteome</keyword>
<dbReference type="AlphaFoldDB" id="A0A2P9AUL9"/>
<proteinExistence type="predicted"/>
<protein>
    <submittedName>
        <fullName evidence="2">Uncharacterized protein</fullName>
    </submittedName>
</protein>
<evidence type="ECO:0000313" key="2">
    <source>
        <dbReference type="EMBL" id="SJM34862.1"/>
    </source>
</evidence>
<sequence>MLVVKTTAATLGRLRCRKLPNHRVRDPVAAGAPKAAQAPWITKIRKSLAALADAKQAGGATRWLFCEEAQPLIKNPRRRWRARSANPTPQTGGPNQADNGAV</sequence>
<dbReference type="Proteomes" id="UP000245698">
    <property type="component" value="Unassembled WGS sequence"/>
</dbReference>
<evidence type="ECO:0000256" key="1">
    <source>
        <dbReference type="SAM" id="MobiDB-lite"/>
    </source>
</evidence>
<reference evidence="3" key="1">
    <citation type="submission" date="2016-12" db="EMBL/GenBank/DDBJ databases">
        <authorList>
            <person name="Brunel B."/>
        </authorList>
    </citation>
    <scope>NUCLEOTIDE SEQUENCE [LARGE SCALE GENOMIC DNA]</scope>
</reference>
<accession>A0A2P9AUL9</accession>
<name>A0A2P9AUL9_9HYPH</name>
<organism evidence="2 3">
    <name type="scientific">Mesorhizobium delmotii</name>
    <dbReference type="NCBI Taxonomy" id="1631247"/>
    <lineage>
        <taxon>Bacteria</taxon>
        <taxon>Pseudomonadati</taxon>
        <taxon>Pseudomonadota</taxon>
        <taxon>Alphaproteobacteria</taxon>
        <taxon>Hyphomicrobiales</taxon>
        <taxon>Phyllobacteriaceae</taxon>
        <taxon>Mesorhizobium</taxon>
    </lineage>
</organism>